<evidence type="ECO:0008006" key="4">
    <source>
        <dbReference type="Google" id="ProtNLM"/>
    </source>
</evidence>
<evidence type="ECO:0000256" key="1">
    <source>
        <dbReference type="SAM" id="SignalP"/>
    </source>
</evidence>
<evidence type="ECO:0000313" key="2">
    <source>
        <dbReference type="EMBL" id="VEL12528.1"/>
    </source>
</evidence>
<keyword evidence="1" id="KW-0732">Signal</keyword>
<reference evidence="2" key="1">
    <citation type="submission" date="2018-11" db="EMBL/GenBank/DDBJ databases">
        <authorList>
            <consortium name="Pathogen Informatics"/>
        </authorList>
    </citation>
    <scope>NUCLEOTIDE SEQUENCE</scope>
</reference>
<sequence>MVTWTVCLAPRVVQCVDLTLPLCRCNHEITRLSNSFLGLSEIGLFHIASKMGSLAVTDIPIVEGHR</sequence>
<dbReference type="AlphaFoldDB" id="A0A3S5A5L8"/>
<dbReference type="EMBL" id="CAAALY010015022">
    <property type="protein sequence ID" value="VEL12528.1"/>
    <property type="molecule type" value="Genomic_DNA"/>
</dbReference>
<accession>A0A3S5A5L8</accession>
<feature type="signal peptide" evidence="1">
    <location>
        <begin position="1"/>
        <end position="15"/>
    </location>
</feature>
<keyword evidence="3" id="KW-1185">Reference proteome</keyword>
<feature type="chain" id="PRO_5018739874" description="Secreted protein" evidence="1">
    <location>
        <begin position="16"/>
        <end position="66"/>
    </location>
</feature>
<evidence type="ECO:0000313" key="3">
    <source>
        <dbReference type="Proteomes" id="UP000784294"/>
    </source>
</evidence>
<organism evidence="2 3">
    <name type="scientific">Protopolystoma xenopodis</name>
    <dbReference type="NCBI Taxonomy" id="117903"/>
    <lineage>
        <taxon>Eukaryota</taxon>
        <taxon>Metazoa</taxon>
        <taxon>Spiralia</taxon>
        <taxon>Lophotrochozoa</taxon>
        <taxon>Platyhelminthes</taxon>
        <taxon>Monogenea</taxon>
        <taxon>Polyopisthocotylea</taxon>
        <taxon>Polystomatidea</taxon>
        <taxon>Polystomatidae</taxon>
        <taxon>Protopolystoma</taxon>
    </lineage>
</organism>
<dbReference type="Proteomes" id="UP000784294">
    <property type="component" value="Unassembled WGS sequence"/>
</dbReference>
<name>A0A3S5A5L8_9PLAT</name>
<gene>
    <name evidence="2" type="ORF">PXEA_LOCUS5968</name>
</gene>
<comment type="caution">
    <text evidence="2">The sequence shown here is derived from an EMBL/GenBank/DDBJ whole genome shotgun (WGS) entry which is preliminary data.</text>
</comment>
<proteinExistence type="predicted"/>
<protein>
    <recommendedName>
        <fullName evidence="4">Secreted protein</fullName>
    </recommendedName>
</protein>